<keyword evidence="2" id="KW-1185">Reference proteome</keyword>
<dbReference type="OrthoDB" id="6753017at2759"/>
<dbReference type="Proteomes" id="UP000507470">
    <property type="component" value="Unassembled WGS sequence"/>
</dbReference>
<evidence type="ECO:0000313" key="1">
    <source>
        <dbReference type="EMBL" id="CAC5426681.1"/>
    </source>
</evidence>
<dbReference type="AlphaFoldDB" id="A0A6J8F5D9"/>
<gene>
    <name evidence="1" type="ORF">MCOR_58368</name>
</gene>
<proteinExistence type="predicted"/>
<protein>
    <submittedName>
        <fullName evidence="1">Uncharacterized protein</fullName>
    </submittedName>
</protein>
<dbReference type="EMBL" id="CACVKT020010441">
    <property type="protein sequence ID" value="CAC5426681.1"/>
    <property type="molecule type" value="Genomic_DNA"/>
</dbReference>
<reference evidence="1 2" key="1">
    <citation type="submission" date="2020-06" db="EMBL/GenBank/DDBJ databases">
        <authorList>
            <person name="Li R."/>
            <person name="Bekaert M."/>
        </authorList>
    </citation>
    <scope>NUCLEOTIDE SEQUENCE [LARGE SCALE GENOMIC DNA]</scope>
    <source>
        <strain evidence="2">wild</strain>
    </source>
</reference>
<name>A0A6J8F5D9_MYTCO</name>
<organism evidence="1 2">
    <name type="scientific">Mytilus coruscus</name>
    <name type="common">Sea mussel</name>
    <dbReference type="NCBI Taxonomy" id="42192"/>
    <lineage>
        <taxon>Eukaryota</taxon>
        <taxon>Metazoa</taxon>
        <taxon>Spiralia</taxon>
        <taxon>Lophotrochozoa</taxon>
        <taxon>Mollusca</taxon>
        <taxon>Bivalvia</taxon>
        <taxon>Autobranchia</taxon>
        <taxon>Pteriomorphia</taxon>
        <taxon>Mytilida</taxon>
        <taxon>Mytiloidea</taxon>
        <taxon>Mytilidae</taxon>
        <taxon>Mytilinae</taxon>
        <taxon>Mytilus</taxon>
    </lineage>
</organism>
<accession>A0A6J8F5D9</accession>
<sequence length="408" mass="46819">MEYHENVCTKFNMEYHDTLCAMFNLEYRDTVCTMLNMEYHKTVCTMFNMEYHETETCLKEEICVKCQNSISQEDAVVELGEKGSHSVYKASKSHQDNVVTSVVQKLYQNCRKSYTKPKYIALANREIKHETTNVPKLRSKDLHAPDALYHQTCSVNFRTLKQTPLVFHPPAKKTKTQARRKSTLSWVFLLTANNLHQNEDEQIRVTDLVKKMSENCGVDDAYGVQHRKNKLKEYFGDKIIISEINQKQNVVTVRSILHEFYEQTNTNRFCSSYTEIQKFECCAAAEKGNDIPNFVAGSFLQHVADDVDHNSGTLDGNNTFHGMGIMAEVTLGSFGTKPIPRIDVTSEQIALLAKINFSYYIPSESNRMASCVYSNLRRMNYKDVMAFAFSYAGLVKIYANSSGRNIFW</sequence>
<evidence type="ECO:0000313" key="2">
    <source>
        <dbReference type="Proteomes" id="UP000507470"/>
    </source>
</evidence>